<dbReference type="InterPro" id="IPR003439">
    <property type="entry name" value="ABC_transporter-like_ATP-bd"/>
</dbReference>
<keyword evidence="2" id="KW-0813">Transport</keyword>
<dbReference type="InterPro" id="IPR030679">
    <property type="entry name" value="ABC_ATPase_HisP-typ"/>
</dbReference>
<dbReference type="SUPFAM" id="SSF52540">
    <property type="entry name" value="P-loop containing nucleoside triphosphate hydrolases"/>
    <property type="match status" value="1"/>
</dbReference>
<dbReference type="Gene3D" id="3.40.50.300">
    <property type="entry name" value="P-loop containing nucleotide triphosphate hydrolases"/>
    <property type="match status" value="1"/>
</dbReference>
<sequence>MQQVLKADHIRKSFGTLDVLQDVSLQVNKGDVVAILGPSGSGKTTLLRCLNFLEKADGGVITFDGKEYDLAHMEKKDIEAVRKHTGFVFQNYNLFANLTVLKNVMLGLTVARKMPEKQAEEIAMAMLKKVGMDERAGYYPSQLSGGQQQRAAIARALAIDPEILYFDEPTSALDPELIGEVLKVMRDLANEGRTMIVVTHEMSFARDVSTHTIFMEHGVIVEEGSTQDFFAHPQKDRTREFLRMEDREER</sequence>
<dbReference type="RefSeq" id="WP_370596109.1">
    <property type="nucleotide sequence ID" value="NZ_JALBUR010000014.1"/>
</dbReference>
<gene>
    <name evidence="8" type="ORF">MOZ60_06840</name>
</gene>
<feature type="domain" description="ABC transporter" evidence="7">
    <location>
        <begin position="5"/>
        <end position="242"/>
    </location>
</feature>
<dbReference type="InterPro" id="IPR050086">
    <property type="entry name" value="MetN_ABC_transporter-like"/>
</dbReference>
<dbReference type="AlphaFoldDB" id="A0AB35U2U6"/>
<evidence type="ECO:0000256" key="6">
    <source>
        <dbReference type="ARBA" id="ARBA00023136"/>
    </source>
</evidence>
<dbReference type="GO" id="GO:0016887">
    <property type="term" value="F:ATP hydrolysis activity"/>
    <property type="evidence" value="ECO:0007669"/>
    <property type="project" value="InterPro"/>
</dbReference>
<keyword evidence="6" id="KW-0472">Membrane</keyword>
<evidence type="ECO:0000256" key="5">
    <source>
        <dbReference type="ARBA" id="ARBA00022840"/>
    </source>
</evidence>
<dbReference type="PROSITE" id="PS50893">
    <property type="entry name" value="ABC_TRANSPORTER_2"/>
    <property type="match status" value="1"/>
</dbReference>
<dbReference type="GO" id="GO:0005524">
    <property type="term" value="F:ATP binding"/>
    <property type="evidence" value="ECO:0007669"/>
    <property type="project" value="UniProtKB-KW"/>
</dbReference>
<evidence type="ECO:0000256" key="2">
    <source>
        <dbReference type="ARBA" id="ARBA00022448"/>
    </source>
</evidence>
<dbReference type="InterPro" id="IPR027417">
    <property type="entry name" value="P-loop_NTPase"/>
</dbReference>
<protein>
    <submittedName>
        <fullName evidence="8">Amino acid ABC transporter ATP-binding protein</fullName>
    </submittedName>
</protein>
<dbReference type="SMART" id="SM00382">
    <property type="entry name" value="AAA"/>
    <property type="match status" value="1"/>
</dbReference>
<dbReference type="FunFam" id="3.40.50.300:FF:000020">
    <property type="entry name" value="Amino acid ABC transporter ATP-binding component"/>
    <property type="match status" value="1"/>
</dbReference>
<evidence type="ECO:0000256" key="3">
    <source>
        <dbReference type="ARBA" id="ARBA00022475"/>
    </source>
</evidence>
<dbReference type="Pfam" id="PF00005">
    <property type="entry name" value="ABC_tran"/>
    <property type="match status" value="1"/>
</dbReference>
<dbReference type="PIRSF" id="PIRSF039085">
    <property type="entry name" value="ABC_ATPase_HisP"/>
    <property type="match status" value="1"/>
</dbReference>
<evidence type="ECO:0000256" key="1">
    <source>
        <dbReference type="ARBA" id="ARBA00004202"/>
    </source>
</evidence>
<dbReference type="PANTHER" id="PTHR43166:SF35">
    <property type="entry name" value="L-CYSTINE IMPORT ATP-BINDING PROTEIN TCYN"/>
    <property type="match status" value="1"/>
</dbReference>
<dbReference type="InterPro" id="IPR003593">
    <property type="entry name" value="AAA+_ATPase"/>
</dbReference>
<name>A0AB35U2U6_9FIRM</name>
<dbReference type="GO" id="GO:0005886">
    <property type="term" value="C:plasma membrane"/>
    <property type="evidence" value="ECO:0007669"/>
    <property type="project" value="UniProtKB-SubCell"/>
</dbReference>
<organism evidence="8 9">
    <name type="scientific">Grylomicrobium aquisgranensis</name>
    <dbReference type="NCBI Taxonomy" id="2926318"/>
    <lineage>
        <taxon>Bacteria</taxon>
        <taxon>Bacillati</taxon>
        <taxon>Bacillota</taxon>
        <taxon>Erysipelotrichia</taxon>
        <taxon>Erysipelotrichales</taxon>
        <taxon>Erysipelotrichaceae</taxon>
        <taxon>Grylomicrobium</taxon>
    </lineage>
</organism>
<accession>A0AB35U2U6</accession>
<comment type="caution">
    <text evidence="8">The sequence shown here is derived from an EMBL/GenBank/DDBJ whole genome shotgun (WGS) entry which is preliminary data.</text>
</comment>
<keyword evidence="3" id="KW-1003">Cell membrane</keyword>
<evidence type="ECO:0000259" key="7">
    <source>
        <dbReference type="PROSITE" id="PS50893"/>
    </source>
</evidence>
<keyword evidence="5 8" id="KW-0067">ATP-binding</keyword>
<evidence type="ECO:0000313" key="8">
    <source>
        <dbReference type="EMBL" id="MDX8419810.1"/>
    </source>
</evidence>
<dbReference type="GO" id="GO:0015424">
    <property type="term" value="F:ABC-type amino acid transporter activity"/>
    <property type="evidence" value="ECO:0007669"/>
    <property type="project" value="InterPro"/>
</dbReference>
<keyword evidence="9" id="KW-1185">Reference proteome</keyword>
<evidence type="ECO:0000313" key="9">
    <source>
        <dbReference type="Proteomes" id="UP001286174"/>
    </source>
</evidence>
<dbReference type="EMBL" id="JALBUR010000014">
    <property type="protein sequence ID" value="MDX8419810.1"/>
    <property type="molecule type" value="Genomic_DNA"/>
</dbReference>
<comment type="subcellular location">
    <subcellularLocation>
        <location evidence="1">Cell membrane</location>
        <topology evidence="1">Peripheral membrane protein</topology>
    </subcellularLocation>
</comment>
<dbReference type="Proteomes" id="UP001286174">
    <property type="component" value="Unassembled WGS sequence"/>
</dbReference>
<keyword evidence="4" id="KW-0547">Nucleotide-binding</keyword>
<evidence type="ECO:0000256" key="4">
    <source>
        <dbReference type="ARBA" id="ARBA00022741"/>
    </source>
</evidence>
<reference evidence="8 9" key="1">
    <citation type="submission" date="2022-03" db="EMBL/GenBank/DDBJ databases">
        <title>Novel taxa within the pig intestine.</title>
        <authorList>
            <person name="Wylensek D."/>
            <person name="Bishof K."/>
            <person name="Afrizal A."/>
            <person name="Clavel T."/>
        </authorList>
    </citation>
    <scope>NUCLEOTIDE SEQUENCE [LARGE SCALE GENOMIC DNA]</scope>
    <source>
        <strain evidence="8 9">CLA-KB-P133</strain>
    </source>
</reference>
<proteinExistence type="predicted"/>
<dbReference type="InterPro" id="IPR017871">
    <property type="entry name" value="ABC_transporter-like_CS"/>
</dbReference>
<dbReference type="PANTHER" id="PTHR43166">
    <property type="entry name" value="AMINO ACID IMPORT ATP-BINDING PROTEIN"/>
    <property type="match status" value="1"/>
</dbReference>
<dbReference type="PROSITE" id="PS00211">
    <property type="entry name" value="ABC_TRANSPORTER_1"/>
    <property type="match status" value="1"/>
</dbReference>